<accession>A0A915HI59</accession>
<evidence type="ECO:0000313" key="3">
    <source>
        <dbReference type="WBParaSite" id="nRc.2.0.1.t01001-RA"/>
    </source>
</evidence>
<dbReference type="AlphaFoldDB" id="A0A915HI59"/>
<evidence type="ECO:0000256" key="1">
    <source>
        <dbReference type="SAM" id="Phobius"/>
    </source>
</evidence>
<evidence type="ECO:0000313" key="2">
    <source>
        <dbReference type="Proteomes" id="UP000887565"/>
    </source>
</evidence>
<name>A0A915HI59_ROMCU</name>
<reference evidence="3" key="1">
    <citation type="submission" date="2022-11" db="UniProtKB">
        <authorList>
            <consortium name="WormBaseParasite"/>
        </authorList>
    </citation>
    <scope>IDENTIFICATION</scope>
</reference>
<sequence>MFYKDQPCALNTALRQETQDAYKIADNIYNTVGCELELWASGNWGGSIEAWSWLTCLLVVFGGGCFFRVILGCDITPEEELQIGNERDCLSKVCLARLDDKTEHCTPVLIRA</sequence>
<dbReference type="WBParaSite" id="nRc.2.0.1.t01001-RA">
    <property type="protein sequence ID" value="nRc.2.0.1.t01001-RA"/>
    <property type="gene ID" value="nRc.2.0.1.g01001"/>
</dbReference>
<keyword evidence="1" id="KW-0812">Transmembrane</keyword>
<proteinExistence type="predicted"/>
<protein>
    <submittedName>
        <fullName evidence="3">Uncharacterized protein</fullName>
    </submittedName>
</protein>
<organism evidence="2 3">
    <name type="scientific">Romanomermis culicivorax</name>
    <name type="common">Nematode worm</name>
    <dbReference type="NCBI Taxonomy" id="13658"/>
    <lineage>
        <taxon>Eukaryota</taxon>
        <taxon>Metazoa</taxon>
        <taxon>Ecdysozoa</taxon>
        <taxon>Nematoda</taxon>
        <taxon>Enoplea</taxon>
        <taxon>Dorylaimia</taxon>
        <taxon>Mermithida</taxon>
        <taxon>Mermithoidea</taxon>
        <taxon>Mermithidae</taxon>
        <taxon>Romanomermis</taxon>
    </lineage>
</organism>
<keyword evidence="1" id="KW-1133">Transmembrane helix</keyword>
<feature type="transmembrane region" description="Helical" evidence="1">
    <location>
        <begin position="50"/>
        <end position="71"/>
    </location>
</feature>
<dbReference type="Proteomes" id="UP000887565">
    <property type="component" value="Unplaced"/>
</dbReference>
<keyword evidence="2" id="KW-1185">Reference proteome</keyword>
<keyword evidence="1" id="KW-0472">Membrane</keyword>